<dbReference type="GO" id="GO:0003723">
    <property type="term" value="F:RNA binding"/>
    <property type="evidence" value="ECO:0007669"/>
    <property type="project" value="UniProtKB-KW"/>
</dbReference>
<sequence>MVNSLMHMYINFGDLSATLMLYDTISAKEDIACWNTIIFGCTNNGHFREALATFNWMRQEGKSLHGLAIKTFVGSETDVYKNLLQETAHRVRLNLLVYTTIRCGPGHNRTFSCMVEPCFFHENKHLKANIN</sequence>
<dbReference type="InterPro" id="IPR011990">
    <property type="entry name" value="TPR-like_helical_dom_sf"/>
</dbReference>
<evidence type="ECO:0000256" key="2">
    <source>
        <dbReference type="ARBA" id="ARBA00022884"/>
    </source>
</evidence>
<dbReference type="Proteomes" id="UP000701853">
    <property type="component" value="Chromosome 6"/>
</dbReference>
<gene>
    <name evidence="5" type="ORF">CXB51_014745</name>
</gene>
<dbReference type="OrthoDB" id="5988181at2759"/>
<dbReference type="InterPro" id="IPR014720">
    <property type="entry name" value="dsRBD_dom"/>
</dbReference>
<proteinExistence type="predicted"/>
<dbReference type="EMBL" id="JAHUZN010000006">
    <property type="protein sequence ID" value="KAG8490939.1"/>
    <property type="molecule type" value="Genomic_DNA"/>
</dbReference>
<keyword evidence="1" id="KW-0677">Repeat</keyword>
<comment type="caution">
    <text evidence="5">The sequence shown here is derived from an EMBL/GenBank/DDBJ whole genome shotgun (WGS) entry which is preliminary data.</text>
</comment>
<dbReference type="AlphaFoldDB" id="A0A8J5ZKY9"/>
<reference evidence="5 6" key="1">
    <citation type="journal article" date="2021" name="bioRxiv">
        <title>The Gossypium anomalum genome as a resource for cotton improvement and evolutionary analysis of hybrid incompatibility.</title>
        <authorList>
            <person name="Grover C.E."/>
            <person name="Yuan D."/>
            <person name="Arick M.A."/>
            <person name="Miller E.R."/>
            <person name="Hu G."/>
            <person name="Peterson D.G."/>
            <person name="Wendel J.F."/>
            <person name="Udall J.A."/>
        </authorList>
    </citation>
    <scope>NUCLEOTIDE SEQUENCE [LARGE SCALE GENOMIC DNA]</scope>
    <source>
        <strain evidence="5">JFW-Udall</strain>
        <tissue evidence="5">Leaf</tissue>
    </source>
</reference>
<feature type="domain" description="DRBM" evidence="4">
    <location>
        <begin position="80"/>
        <end position="117"/>
    </location>
</feature>
<feature type="repeat" description="PPR" evidence="3">
    <location>
        <begin position="30"/>
        <end position="64"/>
    </location>
</feature>
<dbReference type="InterPro" id="IPR002885">
    <property type="entry name" value="PPR_rpt"/>
</dbReference>
<accession>A0A8J5ZKY9</accession>
<dbReference type="SUPFAM" id="SSF54768">
    <property type="entry name" value="dsRNA-binding domain-like"/>
    <property type="match status" value="1"/>
</dbReference>
<evidence type="ECO:0000256" key="3">
    <source>
        <dbReference type="PROSITE-ProRule" id="PRU00708"/>
    </source>
</evidence>
<dbReference type="NCBIfam" id="TIGR00756">
    <property type="entry name" value="PPR"/>
    <property type="match status" value="1"/>
</dbReference>
<dbReference type="Pfam" id="PF00035">
    <property type="entry name" value="dsrm"/>
    <property type="match status" value="1"/>
</dbReference>
<evidence type="ECO:0000259" key="4">
    <source>
        <dbReference type="Pfam" id="PF00035"/>
    </source>
</evidence>
<protein>
    <recommendedName>
        <fullName evidence="4">DRBM domain-containing protein</fullName>
    </recommendedName>
</protein>
<dbReference type="Pfam" id="PF13041">
    <property type="entry name" value="PPR_2"/>
    <property type="match status" value="1"/>
</dbReference>
<organism evidence="5 6">
    <name type="scientific">Gossypium anomalum</name>
    <dbReference type="NCBI Taxonomy" id="47600"/>
    <lineage>
        <taxon>Eukaryota</taxon>
        <taxon>Viridiplantae</taxon>
        <taxon>Streptophyta</taxon>
        <taxon>Embryophyta</taxon>
        <taxon>Tracheophyta</taxon>
        <taxon>Spermatophyta</taxon>
        <taxon>Magnoliopsida</taxon>
        <taxon>eudicotyledons</taxon>
        <taxon>Gunneridae</taxon>
        <taxon>Pentapetalae</taxon>
        <taxon>rosids</taxon>
        <taxon>malvids</taxon>
        <taxon>Malvales</taxon>
        <taxon>Malvaceae</taxon>
        <taxon>Malvoideae</taxon>
        <taxon>Gossypium</taxon>
    </lineage>
</organism>
<dbReference type="PANTHER" id="PTHR46031:SF41">
    <property type="entry name" value="DOUBLE-STRANDED RNA-BINDING PROTEIN 2-LIKE ISOFORM X1"/>
    <property type="match status" value="1"/>
</dbReference>
<evidence type="ECO:0000313" key="5">
    <source>
        <dbReference type="EMBL" id="KAG8490939.1"/>
    </source>
</evidence>
<dbReference type="Gene3D" id="1.25.40.10">
    <property type="entry name" value="Tetratricopeptide repeat domain"/>
    <property type="match status" value="1"/>
</dbReference>
<dbReference type="PANTHER" id="PTHR46031">
    <property type="match status" value="1"/>
</dbReference>
<dbReference type="PROSITE" id="PS51375">
    <property type="entry name" value="PPR"/>
    <property type="match status" value="1"/>
</dbReference>
<evidence type="ECO:0000313" key="6">
    <source>
        <dbReference type="Proteomes" id="UP000701853"/>
    </source>
</evidence>
<name>A0A8J5ZKY9_9ROSI</name>
<evidence type="ECO:0000256" key="1">
    <source>
        <dbReference type="ARBA" id="ARBA00022737"/>
    </source>
</evidence>
<keyword evidence="6" id="KW-1185">Reference proteome</keyword>
<keyword evidence="2" id="KW-0694">RNA-binding</keyword>